<accession>A0ABU5QUC4</accession>
<name>A0ABU5QUC4_9BACT</name>
<protein>
    <submittedName>
        <fullName evidence="2">Head GIN domain-containing protein</fullName>
    </submittedName>
</protein>
<comment type="caution">
    <text evidence="2">The sequence shown here is derived from an EMBL/GenBank/DDBJ whole genome shotgun (WGS) entry which is preliminary data.</text>
</comment>
<dbReference type="PROSITE" id="PS51257">
    <property type="entry name" value="PROKAR_LIPOPROTEIN"/>
    <property type="match status" value="1"/>
</dbReference>
<dbReference type="RefSeq" id="WP_323253455.1">
    <property type="nucleotide sequence ID" value="NZ_JAYFUL010000064.1"/>
</dbReference>
<organism evidence="2 3">
    <name type="scientific">Arcicella aquatica</name>
    <dbReference type="NCBI Taxonomy" id="217141"/>
    <lineage>
        <taxon>Bacteria</taxon>
        <taxon>Pseudomonadati</taxon>
        <taxon>Bacteroidota</taxon>
        <taxon>Cytophagia</taxon>
        <taxon>Cytophagales</taxon>
        <taxon>Flectobacillaceae</taxon>
        <taxon>Arcicella</taxon>
    </lineage>
</organism>
<evidence type="ECO:0000259" key="1">
    <source>
        <dbReference type="Pfam" id="PF10988"/>
    </source>
</evidence>
<gene>
    <name evidence="2" type="ORF">VB264_23065</name>
</gene>
<keyword evidence="3" id="KW-1185">Reference proteome</keyword>
<evidence type="ECO:0000313" key="2">
    <source>
        <dbReference type="EMBL" id="MEA5260698.1"/>
    </source>
</evidence>
<dbReference type="Gene3D" id="2.160.20.120">
    <property type="match status" value="1"/>
</dbReference>
<sequence>MKTSQKTLIVALTLFILTSLSSCFIHIEDPLPAYREQQEFFYLKNFDQLKMGSAFHVNVSQGNSYGIQAIGDEEDLNDLDVYVRNGILYVEYINYRSRRYNMNINITMPTLRSVDFYGASNSYVEGFSVKNLTIYLSGASKLETDLDAQNLNFDVSGASQLIMKGYGEKIISSVSGASQVNNFNFITGEQTLDVSGASRVKVNAIRFLRVTASGASNVRYRGTPTLERSISGGSSVERD</sequence>
<evidence type="ECO:0000313" key="3">
    <source>
        <dbReference type="Proteomes" id="UP001304671"/>
    </source>
</evidence>
<feature type="domain" description="Putative auto-transporter adhesin head GIN" evidence="1">
    <location>
        <begin position="45"/>
        <end position="224"/>
    </location>
</feature>
<dbReference type="Pfam" id="PF10988">
    <property type="entry name" value="DUF2807"/>
    <property type="match status" value="1"/>
</dbReference>
<dbReference type="Proteomes" id="UP001304671">
    <property type="component" value="Unassembled WGS sequence"/>
</dbReference>
<reference evidence="2 3" key="1">
    <citation type="submission" date="2023-12" db="EMBL/GenBank/DDBJ databases">
        <title>Novel species of the genus Arcicella isolated from rivers.</title>
        <authorList>
            <person name="Lu H."/>
        </authorList>
    </citation>
    <scope>NUCLEOTIDE SEQUENCE [LARGE SCALE GENOMIC DNA]</scope>
    <source>
        <strain evidence="2 3">LMG 21963</strain>
    </source>
</reference>
<proteinExistence type="predicted"/>
<dbReference type="InterPro" id="IPR021255">
    <property type="entry name" value="DUF2807"/>
</dbReference>
<dbReference type="EMBL" id="JAYFUL010000064">
    <property type="protein sequence ID" value="MEA5260698.1"/>
    <property type="molecule type" value="Genomic_DNA"/>
</dbReference>